<accession>A0A5B1BKE2</accession>
<dbReference type="Proteomes" id="UP000324701">
    <property type="component" value="Unassembled WGS sequence"/>
</dbReference>
<dbReference type="PROSITE" id="PS51432">
    <property type="entry name" value="AP_NUCLEASE_F2_4"/>
    <property type="match status" value="1"/>
</dbReference>
<evidence type="ECO:0000256" key="7">
    <source>
        <dbReference type="ARBA" id="ARBA00023204"/>
    </source>
</evidence>
<name>A0A5B1BKE2_MYCSI</name>
<dbReference type="PANTHER" id="PTHR21445:SF0">
    <property type="entry name" value="APURINIC-APYRIMIDINIC ENDONUCLEASE"/>
    <property type="match status" value="1"/>
</dbReference>
<dbReference type="SUPFAM" id="SSF51658">
    <property type="entry name" value="Xylose isomerase-like"/>
    <property type="match status" value="1"/>
</dbReference>
<dbReference type="NCBIfam" id="NF002198">
    <property type="entry name" value="PRK01060.1-3"/>
    <property type="match status" value="1"/>
</dbReference>
<organism evidence="9 10">
    <name type="scientific">Mycobacterium simiae</name>
    <name type="common">Mycobacterium habana</name>
    <dbReference type="NCBI Taxonomy" id="1784"/>
    <lineage>
        <taxon>Bacteria</taxon>
        <taxon>Bacillati</taxon>
        <taxon>Actinomycetota</taxon>
        <taxon>Actinomycetes</taxon>
        <taxon>Mycobacteriales</taxon>
        <taxon>Mycobacteriaceae</taxon>
        <taxon>Mycobacterium</taxon>
        <taxon>Mycobacterium simiae complex</taxon>
    </lineage>
</organism>
<proteinExistence type="inferred from homology"/>
<dbReference type="PROSITE" id="PS00729">
    <property type="entry name" value="AP_NUCLEASE_F2_1"/>
    <property type="match status" value="1"/>
</dbReference>
<sequence>MLIGSHVSPRDPLAAAAAEGADVVQIFLGNPQSWKAPKPRADAAALKAAALPVYVHAPYLINVASANNRVRIPSRKILQQTCDAAADIGAAAVIVHGGHVAADNDLDDGFQRWRKALDQLHTAVPVYLENTAGGDHAIARRFDTIARLWDIIGDTGIGFCLDTCHAWAAGEALVDAVDRVKAITGRIDLVHCNDSRDAAGSGADRHANFGTGQIDPELLVAVVMAAGAPVICETAEEGRKDDIAFLRERTTG</sequence>
<dbReference type="GO" id="GO:0008833">
    <property type="term" value="F:deoxyribonuclease IV (phage-T4-induced) activity"/>
    <property type="evidence" value="ECO:0007669"/>
    <property type="project" value="UniProtKB-EC"/>
</dbReference>
<dbReference type="PROSITE" id="PS00731">
    <property type="entry name" value="AP_NUCLEASE_F2_3"/>
    <property type="match status" value="1"/>
</dbReference>
<keyword evidence="6" id="KW-0862">Zinc</keyword>
<feature type="domain" description="Xylose isomerase-like TIM barrel" evidence="8">
    <location>
        <begin position="13"/>
        <end position="248"/>
    </location>
</feature>
<dbReference type="OrthoDB" id="9805666at2"/>
<dbReference type="InterPro" id="IPR036237">
    <property type="entry name" value="Xyl_isomerase-like_sf"/>
</dbReference>
<evidence type="ECO:0000313" key="10">
    <source>
        <dbReference type="Proteomes" id="UP000324701"/>
    </source>
</evidence>
<keyword evidence="4" id="KW-0227">DNA damage</keyword>
<evidence type="ECO:0000256" key="4">
    <source>
        <dbReference type="ARBA" id="ARBA00022763"/>
    </source>
</evidence>
<evidence type="ECO:0000256" key="3">
    <source>
        <dbReference type="ARBA" id="ARBA00022723"/>
    </source>
</evidence>
<dbReference type="PROSITE" id="PS00730">
    <property type="entry name" value="AP_NUCLEASE_F2_2"/>
    <property type="match status" value="1"/>
</dbReference>
<evidence type="ECO:0000256" key="6">
    <source>
        <dbReference type="ARBA" id="ARBA00022833"/>
    </source>
</evidence>
<protein>
    <submittedName>
        <fullName evidence="9">Deoxyribonuclease IV</fullName>
        <ecNumber evidence="9">3.1.21.2</ecNumber>
    </submittedName>
</protein>
<evidence type="ECO:0000256" key="1">
    <source>
        <dbReference type="ARBA" id="ARBA00001947"/>
    </source>
</evidence>
<keyword evidence="5 9" id="KW-0378">Hydrolase</keyword>
<dbReference type="RefSeq" id="WP_149655028.1">
    <property type="nucleotide sequence ID" value="NZ_VTZN01000109.1"/>
</dbReference>
<dbReference type="InterPro" id="IPR018246">
    <property type="entry name" value="AP_endonuc_F2_Zn_BS"/>
</dbReference>
<evidence type="ECO:0000256" key="2">
    <source>
        <dbReference type="ARBA" id="ARBA00005340"/>
    </source>
</evidence>
<dbReference type="InterPro" id="IPR013022">
    <property type="entry name" value="Xyl_isomerase-like_TIM-brl"/>
</dbReference>
<dbReference type="EMBL" id="VTZN01000109">
    <property type="protein sequence ID" value="KAA1249138.1"/>
    <property type="molecule type" value="Genomic_DNA"/>
</dbReference>
<comment type="similarity">
    <text evidence="2">Belongs to the AP endonuclease 2 family.</text>
</comment>
<dbReference type="AlphaFoldDB" id="A0A5B1BKE2"/>
<evidence type="ECO:0000256" key="5">
    <source>
        <dbReference type="ARBA" id="ARBA00022801"/>
    </source>
</evidence>
<dbReference type="GO" id="GO:0003906">
    <property type="term" value="F:DNA-(apurinic or apyrimidinic site) endonuclease activity"/>
    <property type="evidence" value="ECO:0007669"/>
    <property type="project" value="TreeGrafter"/>
</dbReference>
<keyword evidence="7" id="KW-0234">DNA repair</keyword>
<keyword evidence="3" id="KW-0479">Metal-binding</keyword>
<dbReference type="GO" id="GO:0008270">
    <property type="term" value="F:zinc ion binding"/>
    <property type="evidence" value="ECO:0007669"/>
    <property type="project" value="InterPro"/>
</dbReference>
<keyword evidence="10" id="KW-1185">Reference proteome</keyword>
<dbReference type="Pfam" id="PF01261">
    <property type="entry name" value="AP_endonuc_2"/>
    <property type="match status" value="1"/>
</dbReference>
<dbReference type="CDD" id="cd00019">
    <property type="entry name" value="AP2Ec"/>
    <property type="match status" value="1"/>
</dbReference>
<comment type="caution">
    <text evidence="9">The sequence shown here is derived from an EMBL/GenBank/DDBJ whole genome shotgun (WGS) entry which is preliminary data.</text>
</comment>
<dbReference type="InterPro" id="IPR001719">
    <property type="entry name" value="AP_endonuc_2"/>
</dbReference>
<gene>
    <name evidence="9" type="ORF">F0Q45_16870</name>
</gene>
<evidence type="ECO:0000259" key="8">
    <source>
        <dbReference type="Pfam" id="PF01261"/>
    </source>
</evidence>
<dbReference type="GO" id="GO:0003677">
    <property type="term" value="F:DNA binding"/>
    <property type="evidence" value="ECO:0007669"/>
    <property type="project" value="InterPro"/>
</dbReference>
<dbReference type="SMART" id="SM00518">
    <property type="entry name" value="AP2Ec"/>
    <property type="match status" value="1"/>
</dbReference>
<dbReference type="GO" id="GO:0006284">
    <property type="term" value="P:base-excision repair"/>
    <property type="evidence" value="ECO:0007669"/>
    <property type="project" value="TreeGrafter"/>
</dbReference>
<dbReference type="GO" id="GO:0008081">
    <property type="term" value="F:phosphoric diester hydrolase activity"/>
    <property type="evidence" value="ECO:0007669"/>
    <property type="project" value="TreeGrafter"/>
</dbReference>
<dbReference type="Gene3D" id="3.20.20.150">
    <property type="entry name" value="Divalent-metal-dependent TIM barrel enzymes"/>
    <property type="match status" value="1"/>
</dbReference>
<reference evidence="9 10" key="1">
    <citation type="submission" date="2019-09" db="EMBL/GenBank/DDBJ databases">
        <title>Report of infection by Mycobacterium simiae a patient suffering from pulmonary tuberculosis.</title>
        <authorList>
            <person name="Mohanty P.S."/>
            <person name="Bansal A.K."/>
            <person name="Singh H."/>
            <person name="Sharma S."/>
            <person name="Patil S.A."/>
            <person name="Upadhaya P."/>
            <person name="Singh P.K."/>
            <person name="Kumar D."/>
            <person name="Kumar S."/>
            <person name="Singh R.K."/>
            <person name="Chaudhary B."/>
        </authorList>
    </citation>
    <scope>NUCLEOTIDE SEQUENCE [LARGE SCALE GENOMIC DNA]</scope>
    <source>
        <strain evidence="9 10">JAL-560-SIM</strain>
    </source>
</reference>
<evidence type="ECO:0000313" key="9">
    <source>
        <dbReference type="EMBL" id="KAA1249138.1"/>
    </source>
</evidence>
<dbReference type="EC" id="3.1.21.2" evidence="9"/>
<comment type="cofactor">
    <cofactor evidence="1">
        <name>Zn(2+)</name>
        <dbReference type="ChEBI" id="CHEBI:29105"/>
    </cofactor>
</comment>
<dbReference type="PANTHER" id="PTHR21445">
    <property type="entry name" value="ENDONUCLEASE IV ENDODEOXYRIBONUCLEASE IV"/>
    <property type="match status" value="1"/>
</dbReference>